<dbReference type="OrthoDB" id="429813at2759"/>
<keyword evidence="3 10" id="KW-0444">Lipid biosynthesis</keyword>
<dbReference type="GO" id="GO:0035336">
    <property type="term" value="P:long-chain fatty-acyl-CoA metabolic process"/>
    <property type="evidence" value="ECO:0007669"/>
    <property type="project" value="TreeGrafter"/>
</dbReference>
<dbReference type="AlphaFoldDB" id="A0A5N3ZZ49"/>
<keyword evidence="14" id="KW-1185">Reference proteome</keyword>
<proteinExistence type="inferred from homology"/>
<dbReference type="InterPro" id="IPR026055">
    <property type="entry name" value="FAR"/>
</dbReference>
<evidence type="ECO:0000313" key="13">
    <source>
        <dbReference type="EMBL" id="KAB0790341.1"/>
    </source>
</evidence>
<dbReference type="GO" id="GO:0005777">
    <property type="term" value="C:peroxisome"/>
    <property type="evidence" value="ECO:0007669"/>
    <property type="project" value="TreeGrafter"/>
</dbReference>
<evidence type="ECO:0000259" key="12">
    <source>
        <dbReference type="Pfam" id="PF07993"/>
    </source>
</evidence>
<dbReference type="Proteomes" id="UP000327044">
    <property type="component" value="Unassembled WGS sequence"/>
</dbReference>
<comment type="catalytic activity">
    <reaction evidence="9 10">
        <text>a long-chain fatty acyl-CoA + 2 NADPH + 2 H(+) = a long-chain primary fatty alcohol + 2 NADP(+) + CoA</text>
        <dbReference type="Rhea" id="RHEA:52716"/>
        <dbReference type="ChEBI" id="CHEBI:15378"/>
        <dbReference type="ChEBI" id="CHEBI:57287"/>
        <dbReference type="ChEBI" id="CHEBI:57783"/>
        <dbReference type="ChEBI" id="CHEBI:58349"/>
        <dbReference type="ChEBI" id="CHEBI:77396"/>
        <dbReference type="ChEBI" id="CHEBI:83139"/>
        <dbReference type="EC" id="1.2.1.84"/>
    </reaction>
</comment>
<dbReference type="Pfam" id="PF07993">
    <property type="entry name" value="NAD_binding_4"/>
    <property type="match status" value="1"/>
</dbReference>
<sequence length="506" mass="58211">MSQVERQRSTIEQFFSGGRVFLTGATGFMGKLTLEKLLRSCEGLEKIYVLVRVKKQKNVEDRLEELFQSVVFDRLKVEQPDFKAKVVLIPGDCVQPDLGLNLEDKAMLMEKVNCIFHFAATVRFDQKIRTAAYINVRATRDLLRMANRMLNLKSFVYMSTAYSYCVQKDIGEEFYKPPITGEKLLKLVDSCSDDFLDKITPTLLGDWPNTYAFSKAIAEDVVLNESGGLPLAIVRPSIVIPTAKEPIEGFIDNYYGLTGALLTIAVGLIHVFYAKSDALADTVPADYAINNAIAAAWSVGVEEPKNNGAMDDYRKPPIFNYVSTQDKPLTWRNIMRYCETHFVKYPMKNVLCFYFLTLTSNYYLYITLKLLFHYIPAYIVDFVARLIGKKPFLVDGYRKIGKFMGVIEYFSINQWKFSNDNTQALYRSMSESDKKKFCFDMGTIDWNAFFPIYARGVRVYLAKDPMETLPEAKRWHRKLQVMYHIVICAFWIGLLWTGYCLVKFIF</sequence>
<evidence type="ECO:0000256" key="3">
    <source>
        <dbReference type="ARBA" id="ARBA00022516"/>
    </source>
</evidence>
<evidence type="ECO:0000256" key="5">
    <source>
        <dbReference type="ARBA" id="ARBA00022857"/>
    </source>
</evidence>
<keyword evidence="8 10" id="KW-0472">Membrane</keyword>
<protein>
    <recommendedName>
        <fullName evidence="10">Fatty acyl-CoA reductase</fullName>
        <ecNumber evidence="10">1.2.1.84</ecNumber>
    </recommendedName>
</protein>
<reference evidence="13 14" key="1">
    <citation type="journal article" date="2018" name="Elife">
        <title>Firefly genomes illuminate parallel origins of bioluminescence in beetles.</title>
        <authorList>
            <person name="Fallon T.R."/>
            <person name="Lower S.E."/>
            <person name="Chang C.H."/>
            <person name="Bessho-Uehara M."/>
            <person name="Martin G.J."/>
            <person name="Bewick A.J."/>
            <person name="Behringer M."/>
            <person name="Debat H.J."/>
            <person name="Wong I."/>
            <person name="Day J.C."/>
            <person name="Suvorov A."/>
            <person name="Silva C.J."/>
            <person name="Stanger-Hall K.F."/>
            <person name="Hall D.W."/>
            <person name="Schmitz R.J."/>
            <person name="Nelson D.R."/>
            <person name="Lewis S.M."/>
            <person name="Shigenobu S."/>
            <person name="Bybee S.M."/>
            <person name="Larracuente A.M."/>
            <person name="Oba Y."/>
            <person name="Weng J.K."/>
        </authorList>
    </citation>
    <scope>NUCLEOTIDE SEQUENCE [LARGE SCALE GENOMIC DNA]</scope>
    <source>
        <strain evidence="13">1611_PpyrPB1</strain>
        <tissue evidence="13">Whole body</tissue>
    </source>
</reference>
<dbReference type="CDD" id="cd05236">
    <property type="entry name" value="FAR-N_SDR_e"/>
    <property type="match status" value="1"/>
</dbReference>
<dbReference type="InParanoid" id="A0A5N3ZZ49"/>
<keyword evidence="7 10" id="KW-0443">Lipid metabolism</keyword>
<evidence type="ECO:0000259" key="11">
    <source>
        <dbReference type="Pfam" id="PF03015"/>
    </source>
</evidence>
<evidence type="ECO:0000256" key="4">
    <source>
        <dbReference type="ARBA" id="ARBA00022692"/>
    </source>
</evidence>
<dbReference type="CDD" id="cd09071">
    <property type="entry name" value="FAR_C"/>
    <property type="match status" value="1"/>
</dbReference>
<keyword evidence="6 10" id="KW-1133">Transmembrane helix</keyword>
<comment type="subcellular location">
    <subcellularLocation>
        <location evidence="1">Membrane</location>
        <topology evidence="1">Multi-pass membrane protein</topology>
    </subcellularLocation>
</comment>
<dbReference type="Gene3D" id="3.40.50.720">
    <property type="entry name" value="NAD(P)-binding Rossmann-like Domain"/>
    <property type="match status" value="1"/>
</dbReference>
<feature type="transmembrane region" description="Helical" evidence="10">
    <location>
        <begin position="254"/>
        <end position="273"/>
    </location>
</feature>
<feature type="domain" description="Thioester reductase (TE)" evidence="12">
    <location>
        <begin position="22"/>
        <end position="290"/>
    </location>
</feature>
<keyword evidence="4 10" id="KW-0812">Transmembrane</keyword>
<dbReference type="InterPro" id="IPR033640">
    <property type="entry name" value="FAR_C"/>
</dbReference>
<dbReference type="EC" id="1.2.1.84" evidence="10"/>
<evidence type="ECO:0000256" key="9">
    <source>
        <dbReference type="ARBA" id="ARBA00052530"/>
    </source>
</evidence>
<evidence type="ECO:0000256" key="8">
    <source>
        <dbReference type="ARBA" id="ARBA00023136"/>
    </source>
</evidence>
<dbReference type="EMBL" id="VVIM01001458">
    <property type="protein sequence ID" value="KAB0790341.1"/>
    <property type="molecule type" value="Genomic_DNA"/>
</dbReference>
<comment type="similarity">
    <text evidence="2 10">Belongs to the fatty acyl-CoA reductase family.</text>
</comment>
<evidence type="ECO:0000256" key="7">
    <source>
        <dbReference type="ARBA" id="ARBA00023098"/>
    </source>
</evidence>
<evidence type="ECO:0000256" key="10">
    <source>
        <dbReference type="RuleBase" id="RU363097"/>
    </source>
</evidence>
<evidence type="ECO:0000256" key="1">
    <source>
        <dbReference type="ARBA" id="ARBA00004141"/>
    </source>
</evidence>
<dbReference type="InterPro" id="IPR036291">
    <property type="entry name" value="NAD(P)-bd_dom_sf"/>
</dbReference>
<accession>A0A5N3ZZ49</accession>
<evidence type="ECO:0000256" key="6">
    <source>
        <dbReference type="ARBA" id="ARBA00022989"/>
    </source>
</evidence>
<feature type="transmembrane region" description="Helical" evidence="10">
    <location>
        <begin position="481"/>
        <end position="505"/>
    </location>
</feature>
<evidence type="ECO:0000313" key="14">
    <source>
        <dbReference type="Proteomes" id="UP000327044"/>
    </source>
</evidence>
<dbReference type="PANTHER" id="PTHR11011">
    <property type="entry name" value="MALE STERILITY PROTEIN 2-RELATED"/>
    <property type="match status" value="1"/>
</dbReference>
<keyword evidence="5 10" id="KW-0521">NADP</keyword>
<dbReference type="PANTHER" id="PTHR11011:SF60">
    <property type="entry name" value="FATTY ACYL-COA REDUCTASE-RELATED"/>
    <property type="match status" value="1"/>
</dbReference>
<dbReference type="GO" id="GO:0016020">
    <property type="term" value="C:membrane"/>
    <property type="evidence" value="ECO:0007669"/>
    <property type="project" value="UniProtKB-SubCell"/>
</dbReference>
<comment type="function">
    <text evidence="10">Catalyzes the reduction of fatty acyl-CoA to fatty alcohols.</text>
</comment>
<keyword evidence="10" id="KW-0560">Oxidoreductase</keyword>
<dbReference type="GO" id="GO:0102965">
    <property type="term" value="F:alcohol-forming long-chain fatty acyl-CoA reductase activity"/>
    <property type="evidence" value="ECO:0007669"/>
    <property type="project" value="UniProtKB-EC"/>
</dbReference>
<organism evidence="13 14">
    <name type="scientific">Photinus pyralis</name>
    <name type="common">Common eastern firefly</name>
    <name type="synonym">Lampyris pyralis</name>
    <dbReference type="NCBI Taxonomy" id="7054"/>
    <lineage>
        <taxon>Eukaryota</taxon>
        <taxon>Metazoa</taxon>
        <taxon>Ecdysozoa</taxon>
        <taxon>Arthropoda</taxon>
        <taxon>Hexapoda</taxon>
        <taxon>Insecta</taxon>
        <taxon>Pterygota</taxon>
        <taxon>Neoptera</taxon>
        <taxon>Endopterygota</taxon>
        <taxon>Coleoptera</taxon>
        <taxon>Polyphaga</taxon>
        <taxon>Elateriformia</taxon>
        <taxon>Elateroidea</taxon>
        <taxon>Lampyridae</taxon>
        <taxon>Lampyrinae</taxon>
        <taxon>Photinus</taxon>
    </lineage>
</organism>
<dbReference type="GO" id="GO:0080019">
    <property type="term" value="F:alcohol-forming very long-chain fatty acyl-CoA reductase activity"/>
    <property type="evidence" value="ECO:0007669"/>
    <property type="project" value="InterPro"/>
</dbReference>
<name>A0A5N3ZZ49_PHOPY</name>
<feature type="transmembrane region" description="Helical" evidence="10">
    <location>
        <begin position="345"/>
        <end position="365"/>
    </location>
</feature>
<dbReference type="FunFam" id="3.40.50.720:FF:000143">
    <property type="entry name" value="Fatty acyl-CoA reductase"/>
    <property type="match status" value="1"/>
</dbReference>
<dbReference type="Pfam" id="PF03015">
    <property type="entry name" value="Sterile"/>
    <property type="match status" value="1"/>
</dbReference>
<evidence type="ECO:0000256" key="2">
    <source>
        <dbReference type="ARBA" id="ARBA00005928"/>
    </source>
</evidence>
<dbReference type="InterPro" id="IPR013120">
    <property type="entry name" value="FAR_NAD-bd"/>
</dbReference>
<gene>
    <name evidence="13" type="ORF">PPYR_15317</name>
</gene>
<comment type="caution">
    <text evidence="13">The sequence shown here is derived from an EMBL/GenBank/DDBJ whole genome shotgun (WGS) entry which is preliminary data.</text>
</comment>
<dbReference type="SUPFAM" id="SSF51735">
    <property type="entry name" value="NAD(P)-binding Rossmann-fold domains"/>
    <property type="match status" value="1"/>
</dbReference>
<feature type="domain" description="Fatty acyl-CoA reductase C-terminal" evidence="11">
    <location>
        <begin position="372"/>
        <end position="464"/>
    </location>
</feature>